<feature type="region of interest" description="Disordered" evidence="1">
    <location>
        <begin position="250"/>
        <end position="355"/>
    </location>
</feature>
<dbReference type="EMBL" id="SNSC02000018">
    <property type="protein sequence ID" value="TID16447.1"/>
    <property type="molecule type" value="Genomic_DNA"/>
</dbReference>
<gene>
    <name evidence="2" type="ORF">E6O75_ATG11565</name>
</gene>
<reference evidence="2 3" key="1">
    <citation type="submission" date="2019-04" db="EMBL/GenBank/DDBJ databases">
        <title>High contiguity whole genome sequence and gene annotation resource for two Venturia nashicola isolates.</title>
        <authorList>
            <person name="Prokchorchik M."/>
            <person name="Won K."/>
            <person name="Lee Y."/>
            <person name="Choi E.D."/>
            <person name="Segonzac C."/>
            <person name="Sohn K.H."/>
        </authorList>
    </citation>
    <scope>NUCLEOTIDE SEQUENCE [LARGE SCALE GENOMIC DNA]</scope>
    <source>
        <strain evidence="2 3">PRI2</strain>
    </source>
</reference>
<organism evidence="2 3">
    <name type="scientific">Venturia nashicola</name>
    <dbReference type="NCBI Taxonomy" id="86259"/>
    <lineage>
        <taxon>Eukaryota</taxon>
        <taxon>Fungi</taxon>
        <taxon>Dikarya</taxon>
        <taxon>Ascomycota</taxon>
        <taxon>Pezizomycotina</taxon>
        <taxon>Dothideomycetes</taxon>
        <taxon>Pleosporomycetidae</taxon>
        <taxon>Venturiales</taxon>
        <taxon>Venturiaceae</taxon>
        <taxon>Venturia</taxon>
    </lineage>
</organism>
<name>A0A4Z1P7B8_9PEZI</name>
<accession>A0A4Z1P7B8</accession>
<proteinExistence type="predicted"/>
<feature type="region of interest" description="Disordered" evidence="1">
    <location>
        <begin position="173"/>
        <end position="235"/>
    </location>
</feature>
<dbReference type="STRING" id="86259.A0A4Z1P7B8"/>
<evidence type="ECO:0000256" key="1">
    <source>
        <dbReference type="SAM" id="MobiDB-lite"/>
    </source>
</evidence>
<dbReference type="AlphaFoldDB" id="A0A4Z1P7B8"/>
<feature type="compositionally biased region" description="Acidic residues" evidence="1">
    <location>
        <begin position="190"/>
        <end position="199"/>
    </location>
</feature>
<comment type="caution">
    <text evidence="2">The sequence shown here is derived from an EMBL/GenBank/DDBJ whole genome shotgun (WGS) entry which is preliminary data.</text>
</comment>
<protein>
    <submittedName>
        <fullName evidence="2">Uncharacterized protein</fullName>
    </submittedName>
</protein>
<sequence>MHYTTNPNPRDLLPPLLSCLPTSFASRRPPPALLPLLAPLLRQRLSYINSDSPDSPSWLLLLNWTEKKAAKLPGVVKKFPVDPHPISGDFEFEDIENIKYRRRDSETLETRLEVTEYGFVAIYLFCVGDGQEGGEEAGWRLSELRSLEDLEDGTEWFDSIEEADAAAGMSQHLGATNASNGNGSSSQEKEEADDDDDDDYWGRYDASNGATPDAKRSPAPQSMSGAVQTEPRGTSSEMEYFARYANEVQPAMDGHDPDEVGQLAPGESTLNGQSLTIETSRSEGNEDQVVTPTQVTGLGDGDDHRIFGQVVTDGNGHSYTTEDDEALHSPRPSSRRSTSSIERLEHKANGNSQAEIGVKQHISTDIKSLYRLARSVGIDQAEFERIVRTELECLSMMELDGSGHGA</sequence>
<feature type="compositionally biased region" description="Polar residues" evidence="1">
    <location>
        <begin position="219"/>
        <end position="235"/>
    </location>
</feature>
<dbReference type="Proteomes" id="UP000298493">
    <property type="component" value="Unassembled WGS sequence"/>
</dbReference>
<evidence type="ECO:0000313" key="2">
    <source>
        <dbReference type="EMBL" id="TID16447.1"/>
    </source>
</evidence>
<feature type="compositionally biased region" description="Polar residues" evidence="1">
    <location>
        <begin position="268"/>
        <end position="279"/>
    </location>
</feature>
<keyword evidence="3" id="KW-1185">Reference proteome</keyword>
<feature type="compositionally biased region" description="Low complexity" evidence="1">
    <location>
        <begin position="329"/>
        <end position="340"/>
    </location>
</feature>
<feature type="compositionally biased region" description="Low complexity" evidence="1">
    <location>
        <begin position="174"/>
        <end position="186"/>
    </location>
</feature>
<evidence type="ECO:0000313" key="3">
    <source>
        <dbReference type="Proteomes" id="UP000298493"/>
    </source>
</evidence>